<keyword evidence="3" id="KW-1185">Reference proteome</keyword>
<accession>A0A6M0Q3K0</accession>
<organism evidence="2 3">
    <name type="scientific">Bacillus mesophilus</name>
    <dbReference type="NCBI Taxonomy" id="1808955"/>
    <lineage>
        <taxon>Bacteria</taxon>
        <taxon>Bacillati</taxon>
        <taxon>Bacillota</taxon>
        <taxon>Bacilli</taxon>
        <taxon>Bacillales</taxon>
        <taxon>Bacillaceae</taxon>
        <taxon>Bacillus</taxon>
    </lineage>
</organism>
<feature type="transmembrane region" description="Helical" evidence="1">
    <location>
        <begin position="33"/>
        <end position="52"/>
    </location>
</feature>
<proteinExistence type="predicted"/>
<gene>
    <name evidence="2" type="ORF">G4D63_04335</name>
</gene>
<keyword evidence="1" id="KW-1133">Transmembrane helix</keyword>
<dbReference type="Proteomes" id="UP000481043">
    <property type="component" value="Unassembled WGS sequence"/>
</dbReference>
<name>A0A6M0Q3K0_9BACI</name>
<dbReference type="AlphaFoldDB" id="A0A6M0Q3K0"/>
<protein>
    <submittedName>
        <fullName evidence="2">Uncharacterized protein</fullName>
    </submittedName>
</protein>
<evidence type="ECO:0000313" key="3">
    <source>
        <dbReference type="Proteomes" id="UP000481043"/>
    </source>
</evidence>
<reference evidence="2 3" key="1">
    <citation type="submission" date="2020-02" db="EMBL/GenBank/DDBJ databases">
        <title>Bacillus aquiflavi sp. nov., isolated from yellow water of strong flavor Chinese baijiu in Yibin region of China.</title>
        <authorList>
            <person name="Xie J."/>
        </authorList>
    </citation>
    <scope>NUCLEOTIDE SEQUENCE [LARGE SCALE GENOMIC DNA]</scope>
    <source>
        <strain evidence="2 3">SA4</strain>
    </source>
</reference>
<keyword evidence="1" id="KW-0472">Membrane</keyword>
<dbReference type="RefSeq" id="WP_163178036.1">
    <property type="nucleotide sequence ID" value="NZ_JAAIWM010000001.1"/>
</dbReference>
<evidence type="ECO:0000313" key="2">
    <source>
        <dbReference type="EMBL" id="NEY70966.1"/>
    </source>
</evidence>
<keyword evidence="1" id="KW-0812">Transmembrane</keyword>
<sequence length="66" mass="8222">MKNWYNQRQEKRRMKRGHKNPREYTFGDFLLDLLLWIPELFLFPFRVIFWLVRGLGRLIGHIFDVV</sequence>
<evidence type="ECO:0000256" key="1">
    <source>
        <dbReference type="SAM" id="Phobius"/>
    </source>
</evidence>
<comment type="caution">
    <text evidence="2">The sequence shown here is derived from an EMBL/GenBank/DDBJ whole genome shotgun (WGS) entry which is preliminary data.</text>
</comment>
<dbReference type="EMBL" id="JAAIWM010000001">
    <property type="protein sequence ID" value="NEY70966.1"/>
    <property type="molecule type" value="Genomic_DNA"/>
</dbReference>